<evidence type="ECO:0000256" key="3">
    <source>
        <dbReference type="ARBA" id="ARBA00023295"/>
    </source>
</evidence>
<dbReference type="InterPro" id="IPR017853">
    <property type="entry name" value="GH"/>
</dbReference>
<reference evidence="6" key="1">
    <citation type="submission" date="2023-03" db="EMBL/GenBank/DDBJ databases">
        <authorList>
            <person name="Steffen K."/>
            <person name="Cardenas P."/>
        </authorList>
    </citation>
    <scope>NUCLEOTIDE SEQUENCE</scope>
</reference>
<keyword evidence="5" id="KW-0732">Signal</keyword>
<evidence type="ECO:0000256" key="1">
    <source>
        <dbReference type="ARBA" id="ARBA00009743"/>
    </source>
</evidence>
<dbReference type="InterPro" id="IPR013785">
    <property type="entry name" value="Aldolase_TIM"/>
</dbReference>
<evidence type="ECO:0000256" key="5">
    <source>
        <dbReference type="SAM" id="SignalP"/>
    </source>
</evidence>
<evidence type="ECO:0000256" key="2">
    <source>
        <dbReference type="ARBA" id="ARBA00022801"/>
    </source>
</evidence>
<dbReference type="PANTHER" id="PTHR11452:SF83">
    <property type="entry name" value="ALPHA-GALACTOSIDASE"/>
    <property type="match status" value="1"/>
</dbReference>
<dbReference type="CDD" id="cd14792">
    <property type="entry name" value="GH27"/>
    <property type="match status" value="1"/>
</dbReference>
<proteinExistence type="inferred from homology"/>
<dbReference type="PANTHER" id="PTHR11452">
    <property type="entry name" value="ALPHA-GALACTOSIDASE/ALPHA-N-ACETYLGALACTOSAMINIDASE"/>
    <property type="match status" value="1"/>
</dbReference>
<dbReference type="GO" id="GO:0004557">
    <property type="term" value="F:alpha-galactosidase activity"/>
    <property type="evidence" value="ECO:0007669"/>
    <property type="project" value="TreeGrafter"/>
</dbReference>
<keyword evidence="3 4" id="KW-0326">Glycosidase</keyword>
<organism evidence="6 7">
    <name type="scientific">Geodia barretti</name>
    <name type="common">Barrett's horny sponge</name>
    <dbReference type="NCBI Taxonomy" id="519541"/>
    <lineage>
        <taxon>Eukaryota</taxon>
        <taxon>Metazoa</taxon>
        <taxon>Porifera</taxon>
        <taxon>Demospongiae</taxon>
        <taxon>Heteroscleromorpha</taxon>
        <taxon>Tetractinellida</taxon>
        <taxon>Astrophorina</taxon>
        <taxon>Geodiidae</taxon>
        <taxon>Geodia</taxon>
    </lineage>
</organism>
<comment type="similarity">
    <text evidence="1 4">Belongs to the glycosyl hydrolase 27 family.</text>
</comment>
<dbReference type="Gene3D" id="3.20.20.70">
    <property type="entry name" value="Aldolase class I"/>
    <property type="match status" value="2"/>
</dbReference>
<comment type="subunit">
    <text evidence="4">Homodimer.</text>
</comment>
<evidence type="ECO:0000313" key="6">
    <source>
        <dbReference type="EMBL" id="CAI7993971.1"/>
    </source>
</evidence>
<dbReference type="PRINTS" id="PR00740">
    <property type="entry name" value="GLHYDRLASE27"/>
</dbReference>
<keyword evidence="7" id="KW-1185">Reference proteome</keyword>
<dbReference type="GO" id="GO:0005737">
    <property type="term" value="C:cytoplasm"/>
    <property type="evidence" value="ECO:0007669"/>
    <property type="project" value="TreeGrafter"/>
</dbReference>
<accession>A0AA35QWE3</accession>
<protein>
    <recommendedName>
        <fullName evidence="4">Alpha-galactosidase</fullName>
        <ecNumber evidence="4">3.2.1.-</ecNumber>
    </recommendedName>
</protein>
<keyword evidence="2 4" id="KW-0378">Hydrolase</keyword>
<dbReference type="GO" id="GO:0009311">
    <property type="term" value="P:oligosaccharide metabolic process"/>
    <property type="evidence" value="ECO:0007669"/>
    <property type="project" value="TreeGrafter"/>
</dbReference>
<name>A0AA35QWE3_GEOBA</name>
<gene>
    <name evidence="6" type="ORF">GBAR_LOCUS1357</name>
</gene>
<evidence type="ECO:0000313" key="7">
    <source>
        <dbReference type="Proteomes" id="UP001174909"/>
    </source>
</evidence>
<dbReference type="InterPro" id="IPR002241">
    <property type="entry name" value="Glyco_hydro_27"/>
</dbReference>
<dbReference type="SUPFAM" id="SSF51445">
    <property type="entry name" value="(Trans)glycosidases"/>
    <property type="match status" value="1"/>
</dbReference>
<dbReference type="GO" id="GO:0016139">
    <property type="term" value="P:glycoside catabolic process"/>
    <property type="evidence" value="ECO:0007669"/>
    <property type="project" value="TreeGrafter"/>
</dbReference>
<keyword evidence="4" id="KW-1015">Disulfide bond</keyword>
<dbReference type="EC" id="3.2.1.-" evidence="4"/>
<feature type="chain" id="PRO_5041368405" description="Alpha-galactosidase" evidence="5">
    <location>
        <begin position="23"/>
        <end position="172"/>
    </location>
</feature>
<feature type="signal peptide" evidence="5">
    <location>
        <begin position="1"/>
        <end position="22"/>
    </location>
</feature>
<dbReference type="AlphaFoldDB" id="A0AA35QWE3"/>
<dbReference type="Proteomes" id="UP001174909">
    <property type="component" value="Unassembled WGS sequence"/>
</dbReference>
<comment type="caution">
    <text evidence="6">The sequence shown here is derived from an EMBL/GenBank/DDBJ whole genome shotgun (WGS) entry which is preliminary data.</text>
</comment>
<evidence type="ECO:0000256" key="4">
    <source>
        <dbReference type="RuleBase" id="RU361168"/>
    </source>
</evidence>
<dbReference type="EMBL" id="CASHTH010000206">
    <property type="protein sequence ID" value="CAI7993971.1"/>
    <property type="molecule type" value="Genomic_DNA"/>
</dbReference>
<dbReference type="Pfam" id="PF16499">
    <property type="entry name" value="Melibiase_2"/>
    <property type="match status" value="2"/>
</dbReference>
<sequence>MMAALVIQWLALASLLAGGAVSLDNGLALTPPMGWMSWERYRCNVDCTTDPYNCISEELYMEMADRLVDQGYKDLGYEFVNIDVHSRGLKLGIYGDIGTMTCGGYPGSYGHIETDAMTYAEWGVDMVKVDGCYANETVFAEGYPAMGKALNATGRPIVYSCSWPAYLKDVRN</sequence>